<proteinExistence type="predicted"/>
<evidence type="ECO:0000256" key="2">
    <source>
        <dbReference type="SAM" id="SignalP"/>
    </source>
</evidence>
<feature type="signal peptide" evidence="2">
    <location>
        <begin position="1"/>
        <end position="18"/>
    </location>
</feature>
<feature type="region of interest" description="Disordered" evidence="1">
    <location>
        <begin position="1"/>
        <end position="33"/>
    </location>
</feature>
<dbReference type="Proteomes" id="UP001165143">
    <property type="component" value="Unassembled WGS sequence"/>
</dbReference>
<evidence type="ECO:0000313" key="3">
    <source>
        <dbReference type="EMBL" id="GLW59507.1"/>
    </source>
</evidence>
<dbReference type="RefSeq" id="WP_033256993.1">
    <property type="nucleotide sequence ID" value="NZ_BSRX01000087.1"/>
</dbReference>
<accession>A0A9W6PQP2</accession>
<sequence>MAAAASAAAIMSAPAASAGPANTGTNTAKESRHEMVIDRRAPVAAPPANGTPVSSPDIAMPQSSLYIQARNAVYTGQACGTGRVDMVTG</sequence>
<dbReference type="EMBL" id="BSRX01000087">
    <property type="protein sequence ID" value="GLW59507.1"/>
    <property type="molecule type" value="Genomic_DNA"/>
</dbReference>
<feature type="compositionally biased region" description="Low complexity" evidence="1">
    <location>
        <begin position="1"/>
        <end position="28"/>
    </location>
</feature>
<dbReference type="AlphaFoldDB" id="A0A9W6PQP2"/>
<organism evidence="3 4">
    <name type="scientific">Kitasatospora phosalacinea</name>
    <dbReference type="NCBI Taxonomy" id="2065"/>
    <lineage>
        <taxon>Bacteria</taxon>
        <taxon>Bacillati</taxon>
        <taxon>Actinomycetota</taxon>
        <taxon>Actinomycetes</taxon>
        <taxon>Kitasatosporales</taxon>
        <taxon>Streptomycetaceae</taxon>
        <taxon>Kitasatospora</taxon>
    </lineage>
</organism>
<evidence type="ECO:0000256" key="1">
    <source>
        <dbReference type="SAM" id="MobiDB-lite"/>
    </source>
</evidence>
<evidence type="ECO:0000313" key="4">
    <source>
        <dbReference type="Proteomes" id="UP001165143"/>
    </source>
</evidence>
<reference evidence="3" key="1">
    <citation type="submission" date="2023-02" db="EMBL/GenBank/DDBJ databases">
        <title>Kitasatospora phosalacinea NBRC 14362.</title>
        <authorList>
            <person name="Ichikawa N."/>
            <person name="Sato H."/>
            <person name="Tonouchi N."/>
        </authorList>
    </citation>
    <scope>NUCLEOTIDE SEQUENCE</scope>
    <source>
        <strain evidence="3">NBRC 14362</strain>
    </source>
</reference>
<comment type="caution">
    <text evidence="3">The sequence shown here is derived from an EMBL/GenBank/DDBJ whole genome shotgun (WGS) entry which is preliminary data.</text>
</comment>
<keyword evidence="2" id="KW-0732">Signal</keyword>
<feature type="chain" id="PRO_5040939762" evidence="2">
    <location>
        <begin position="19"/>
        <end position="89"/>
    </location>
</feature>
<protein>
    <submittedName>
        <fullName evidence="3">Uncharacterized protein</fullName>
    </submittedName>
</protein>
<gene>
    <name evidence="3" type="ORF">Kpho01_75170</name>
</gene>
<name>A0A9W6PQP2_9ACTN</name>